<organism evidence="2 3">
    <name type="scientific">Setaria viridis</name>
    <name type="common">Green bristlegrass</name>
    <name type="synonym">Setaria italica subsp. viridis</name>
    <dbReference type="NCBI Taxonomy" id="4556"/>
    <lineage>
        <taxon>Eukaryota</taxon>
        <taxon>Viridiplantae</taxon>
        <taxon>Streptophyta</taxon>
        <taxon>Embryophyta</taxon>
        <taxon>Tracheophyta</taxon>
        <taxon>Spermatophyta</taxon>
        <taxon>Magnoliopsida</taxon>
        <taxon>Liliopsida</taxon>
        <taxon>Poales</taxon>
        <taxon>Poaceae</taxon>
        <taxon>PACMAD clade</taxon>
        <taxon>Panicoideae</taxon>
        <taxon>Panicodae</taxon>
        <taxon>Paniceae</taxon>
        <taxon>Cenchrinae</taxon>
        <taxon>Setaria</taxon>
    </lineage>
</organism>
<reference evidence="2" key="1">
    <citation type="submission" date="2019-03" db="EMBL/GenBank/DDBJ databases">
        <title>WGS assembly of Setaria viridis.</title>
        <authorList>
            <person name="Huang P."/>
            <person name="Jenkins J."/>
            <person name="Grimwood J."/>
            <person name="Barry K."/>
            <person name="Healey A."/>
            <person name="Mamidi S."/>
            <person name="Sreedasyam A."/>
            <person name="Shu S."/>
            <person name="Feldman M."/>
            <person name="Wu J."/>
            <person name="Yu Y."/>
            <person name="Chen C."/>
            <person name="Johnson J."/>
            <person name="Rokhsar D."/>
            <person name="Baxter I."/>
            <person name="Schmutz J."/>
            <person name="Brutnell T."/>
            <person name="Kellogg E."/>
        </authorList>
    </citation>
    <scope>NUCLEOTIDE SEQUENCE [LARGE SCALE GENOMIC DNA]</scope>
</reference>
<keyword evidence="3" id="KW-1185">Reference proteome</keyword>
<dbReference type="AlphaFoldDB" id="A0A4U6TEX5"/>
<proteinExistence type="predicted"/>
<gene>
    <name evidence="2" type="ORF">SEVIR_8G085733v2</name>
</gene>
<accession>A0A4U6TEX5</accession>
<dbReference type="EMBL" id="CM016559">
    <property type="protein sequence ID" value="TKW00082.1"/>
    <property type="molecule type" value="Genomic_DNA"/>
</dbReference>
<evidence type="ECO:0000313" key="2">
    <source>
        <dbReference type="EMBL" id="TKW00082.1"/>
    </source>
</evidence>
<dbReference type="Proteomes" id="UP000298652">
    <property type="component" value="Chromosome 8"/>
</dbReference>
<feature type="signal peptide" evidence="1">
    <location>
        <begin position="1"/>
        <end position="29"/>
    </location>
</feature>
<sequence length="112" mass="12834">MYDSISGTWRSRTMAGSCSLFLLILLVKSIDFFGEGCKFRGAAENPTSIVGFMDPMLVNQKKIQYQPKSTLGAIYRFLEQQNYKQQYYCLTTLSKCGCHLFSFFFSYLINVS</sequence>
<evidence type="ECO:0000313" key="3">
    <source>
        <dbReference type="Proteomes" id="UP000298652"/>
    </source>
</evidence>
<feature type="chain" id="PRO_5020648886" evidence="1">
    <location>
        <begin position="30"/>
        <end position="112"/>
    </location>
</feature>
<protein>
    <submittedName>
        <fullName evidence="2">Uncharacterized protein</fullName>
    </submittedName>
</protein>
<keyword evidence="1" id="KW-0732">Signal</keyword>
<evidence type="ECO:0000256" key="1">
    <source>
        <dbReference type="SAM" id="SignalP"/>
    </source>
</evidence>
<name>A0A4U6TEX5_SETVI</name>
<dbReference type="Gramene" id="TKW00082">
    <property type="protein sequence ID" value="TKW00082"/>
    <property type="gene ID" value="SEVIR_8G085733v2"/>
</dbReference>